<dbReference type="SMART" id="SM00530">
    <property type="entry name" value="HTH_XRE"/>
    <property type="match status" value="1"/>
</dbReference>
<dbReference type="InterPro" id="IPR015927">
    <property type="entry name" value="Peptidase_S24_S26A/B/C"/>
</dbReference>
<keyword evidence="1" id="KW-0805">Transcription regulation</keyword>
<protein>
    <submittedName>
        <fullName evidence="5">Helix-turn-helix domain-containing protein</fullName>
    </submittedName>
</protein>
<evidence type="ECO:0000313" key="6">
    <source>
        <dbReference type="Proteomes" id="UP000468581"/>
    </source>
</evidence>
<dbReference type="CDD" id="cd06529">
    <property type="entry name" value="S24_LexA-like"/>
    <property type="match status" value="1"/>
</dbReference>
<dbReference type="InterPro" id="IPR039418">
    <property type="entry name" value="LexA-like"/>
</dbReference>
<dbReference type="SUPFAM" id="SSF47413">
    <property type="entry name" value="lambda repressor-like DNA-binding domains"/>
    <property type="match status" value="1"/>
</dbReference>
<organism evidence="5 6">
    <name type="scientific">Leptobacterium flavescens</name>
    <dbReference type="NCBI Taxonomy" id="472055"/>
    <lineage>
        <taxon>Bacteria</taxon>
        <taxon>Pseudomonadati</taxon>
        <taxon>Bacteroidota</taxon>
        <taxon>Flavobacteriia</taxon>
        <taxon>Flavobacteriales</taxon>
        <taxon>Flavobacteriaceae</taxon>
        <taxon>Leptobacterium</taxon>
    </lineage>
</organism>
<keyword evidence="3" id="KW-0804">Transcription</keyword>
<keyword evidence="2" id="KW-0238">DNA-binding</keyword>
<evidence type="ECO:0000259" key="4">
    <source>
        <dbReference type="PROSITE" id="PS50943"/>
    </source>
</evidence>
<dbReference type="PROSITE" id="PS50943">
    <property type="entry name" value="HTH_CROC1"/>
    <property type="match status" value="1"/>
</dbReference>
<accession>A0A6P0UHX5</accession>
<dbReference type="Pfam" id="PF00717">
    <property type="entry name" value="Peptidase_S24"/>
    <property type="match status" value="1"/>
</dbReference>
<dbReference type="InterPro" id="IPR010982">
    <property type="entry name" value="Lambda_DNA-bd_dom_sf"/>
</dbReference>
<dbReference type="PANTHER" id="PTHR40661">
    <property type="match status" value="1"/>
</dbReference>
<dbReference type="SUPFAM" id="SSF51306">
    <property type="entry name" value="LexA/Signal peptidase"/>
    <property type="match status" value="1"/>
</dbReference>
<dbReference type="Gene3D" id="2.10.109.10">
    <property type="entry name" value="Umud Fragment, subunit A"/>
    <property type="match status" value="1"/>
</dbReference>
<dbReference type="InterPro" id="IPR036286">
    <property type="entry name" value="LexA/Signal_pep-like_sf"/>
</dbReference>
<evidence type="ECO:0000256" key="2">
    <source>
        <dbReference type="ARBA" id="ARBA00023125"/>
    </source>
</evidence>
<sequence length="257" mass="29245">MDKVLSTEAKRFKQVREEQGYTQQAFADLLGINASTADIERGRTKLSGRVVADLLRHFNVNPLWLYGESSHQYIKTVRADISPKVISVNSAENENILLVNAKASAGYAHNIQDTEWYEDLPAFDLPLPEYRNATYRGFQVEGDSMLPNLQPKEWVIARAVEDMSHIKNNDIYVVVLEDSILVKRVVRDKAGENLQLISINPEYPPIEVASEQVWELWKVHSKIGTDLEIASPDLQKLQQQIRDGFSDLKDQIGKIRN</sequence>
<keyword evidence="6" id="KW-1185">Reference proteome</keyword>
<dbReference type="Pfam" id="PF01381">
    <property type="entry name" value="HTH_3"/>
    <property type="match status" value="1"/>
</dbReference>
<feature type="domain" description="HTH cro/C1-type" evidence="4">
    <location>
        <begin position="12"/>
        <end position="65"/>
    </location>
</feature>
<dbReference type="Proteomes" id="UP000468581">
    <property type="component" value="Unassembled WGS sequence"/>
</dbReference>
<dbReference type="InterPro" id="IPR001387">
    <property type="entry name" value="Cro/C1-type_HTH"/>
</dbReference>
<dbReference type="AlphaFoldDB" id="A0A6P0UHX5"/>
<dbReference type="PANTHER" id="PTHR40661:SF1">
    <property type="entry name" value="HTH CRO_C1-TYPE DOMAIN-CONTAINING PROTEIN"/>
    <property type="match status" value="1"/>
</dbReference>
<dbReference type="Gene3D" id="1.10.260.40">
    <property type="entry name" value="lambda repressor-like DNA-binding domains"/>
    <property type="match status" value="1"/>
</dbReference>
<comment type="caution">
    <text evidence="5">The sequence shown here is derived from an EMBL/GenBank/DDBJ whole genome shotgun (WGS) entry which is preliminary data.</text>
</comment>
<evidence type="ECO:0000256" key="1">
    <source>
        <dbReference type="ARBA" id="ARBA00023015"/>
    </source>
</evidence>
<dbReference type="CDD" id="cd00093">
    <property type="entry name" value="HTH_XRE"/>
    <property type="match status" value="1"/>
</dbReference>
<evidence type="ECO:0000313" key="5">
    <source>
        <dbReference type="EMBL" id="NER12885.1"/>
    </source>
</evidence>
<gene>
    <name evidence="5" type="ORF">GWK08_05500</name>
</gene>
<reference evidence="5 6" key="1">
    <citation type="submission" date="2020-01" db="EMBL/GenBank/DDBJ databases">
        <title>Leptobacterium flavescens.</title>
        <authorList>
            <person name="Wang G."/>
        </authorList>
    </citation>
    <scope>NUCLEOTIDE SEQUENCE [LARGE SCALE GENOMIC DNA]</scope>
    <source>
        <strain evidence="5 6">KCTC 22160</strain>
    </source>
</reference>
<dbReference type="GO" id="GO:0003677">
    <property type="term" value="F:DNA binding"/>
    <property type="evidence" value="ECO:0007669"/>
    <property type="project" value="UniProtKB-KW"/>
</dbReference>
<proteinExistence type="predicted"/>
<evidence type="ECO:0000256" key="3">
    <source>
        <dbReference type="ARBA" id="ARBA00023163"/>
    </source>
</evidence>
<name>A0A6P0UHX5_9FLAO</name>
<dbReference type="RefSeq" id="WP_163605892.1">
    <property type="nucleotide sequence ID" value="NZ_JAABOO010000001.1"/>
</dbReference>
<dbReference type="EMBL" id="JAABOO010000001">
    <property type="protein sequence ID" value="NER12885.1"/>
    <property type="molecule type" value="Genomic_DNA"/>
</dbReference>